<proteinExistence type="inferred from homology"/>
<organism evidence="9 10">
    <name type="scientific">Yinghuangia soli</name>
    <dbReference type="NCBI Taxonomy" id="2908204"/>
    <lineage>
        <taxon>Bacteria</taxon>
        <taxon>Bacillati</taxon>
        <taxon>Actinomycetota</taxon>
        <taxon>Actinomycetes</taxon>
        <taxon>Kitasatosporales</taxon>
        <taxon>Streptomycetaceae</taxon>
        <taxon>Yinghuangia</taxon>
    </lineage>
</organism>
<evidence type="ECO:0000256" key="4">
    <source>
        <dbReference type="ARBA" id="ARBA00022692"/>
    </source>
</evidence>
<dbReference type="Pfam" id="PF09335">
    <property type="entry name" value="VTT_dom"/>
    <property type="match status" value="1"/>
</dbReference>
<dbReference type="RefSeq" id="WP_235052843.1">
    <property type="nucleotide sequence ID" value="NZ_JAKFHA010000007.1"/>
</dbReference>
<dbReference type="PANTHER" id="PTHR42709:SF6">
    <property type="entry name" value="UNDECAPRENYL PHOSPHATE TRANSPORTER A"/>
    <property type="match status" value="1"/>
</dbReference>
<evidence type="ECO:0000259" key="8">
    <source>
        <dbReference type="Pfam" id="PF09335"/>
    </source>
</evidence>
<dbReference type="PANTHER" id="PTHR42709">
    <property type="entry name" value="ALKALINE PHOSPHATASE LIKE PROTEIN"/>
    <property type="match status" value="1"/>
</dbReference>
<feature type="transmembrane region" description="Helical" evidence="7">
    <location>
        <begin position="174"/>
        <end position="195"/>
    </location>
</feature>
<dbReference type="AlphaFoldDB" id="A0AA41PZI6"/>
<protein>
    <submittedName>
        <fullName evidence="9">DedA family protein</fullName>
    </submittedName>
</protein>
<feature type="transmembrane region" description="Helical" evidence="7">
    <location>
        <begin position="55"/>
        <end position="77"/>
    </location>
</feature>
<evidence type="ECO:0000256" key="5">
    <source>
        <dbReference type="ARBA" id="ARBA00022989"/>
    </source>
</evidence>
<dbReference type="InterPro" id="IPR051311">
    <property type="entry name" value="DedA_domain"/>
</dbReference>
<comment type="caution">
    <text evidence="9">The sequence shown here is derived from an EMBL/GenBank/DDBJ whole genome shotgun (WGS) entry which is preliminary data.</text>
</comment>
<evidence type="ECO:0000256" key="3">
    <source>
        <dbReference type="ARBA" id="ARBA00022475"/>
    </source>
</evidence>
<dbReference type="InterPro" id="IPR032816">
    <property type="entry name" value="VTT_dom"/>
</dbReference>
<name>A0AA41PZI6_9ACTN</name>
<sequence>MEAWFDPFMRFADSPWSYLLVFGMALLDAVLPIVPSETSLIACGVFATPTGSPNLFILIGAGALGAFLGDNLGYAIGRWAEPFATRRLLSGERGKRARATAERWLEEYGGMMIIAGRYIPGGRTAISVTAGIVEYPWPKFRKFTAIGGITWATYATLLGYWGGTAFKDNPIKGIIAGLVAAAVITILIEAIRQILTRRKKRRTDR</sequence>
<evidence type="ECO:0000313" key="9">
    <source>
        <dbReference type="EMBL" id="MCF2528693.1"/>
    </source>
</evidence>
<dbReference type="GO" id="GO:0005886">
    <property type="term" value="C:plasma membrane"/>
    <property type="evidence" value="ECO:0007669"/>
    <property type="project" value="UniProtKB-SubCell"/>
</dbReference>
<keyword evidence="4 7" id="KW-0812">Transmembrane</keyword>
<dbReference type="Proteomes" id="UP001165378">
    <property type="component" value="Unassembled WGS sequence"/>
</dbReference>
<accession>A0AA41PZI6</accession>
<comment type="subcellular location">
    <subcellularLocation>
        <location evidence="1">Cell membrane</location>
        <topology evidence="1">Multi-pass membrane protein</topology>
    </subcellularLocation>
</comment>
<feature type="transmembrane region" description="Helical" evidence="7">
    <location>
        <begin position="16"/>
        <end position="35"/>
    </location>
</feature>
<evidence type="ECO:0000313" key="10">
    <source>
        <dbReference type="Proteomes" id="UP001165378"/>
    </source>
</evidence>
<gene>
    <name evidence="9" type="ORF">LZ495_15925</name>
</gene>
<keyword evidence="3" id="KW-1003">Cell membrane</keyword>
<reference evidence="9" key="1">
    <citation type="submission" date="2022-01" db="EMBL/GenBank/DDBJ databases">
        <title>Genome-Based Taxonomic Classification of the Phylum Actinobacteria.</title>
        <authorList>
            <person name="Gao Y."/>
        </authorList>
    </citation>
    <scope>NUCLEOTIDE SEQUENCE</scope>
    <source>
        <strain evidence="9">KLBMP 8922</strain>
    </source>
</reference>
<keyword evidence="10" id="KW-1185">Reference proteome</keyword>
<dbReference type="EMBL" id="JAKFHA010000007">
    <property type="protein sequence ID" value="MCF2528693.1"/>
    <property type="molecule type" value="Genomic_DNA"/>
</dbReference>
<evidence type="ECO:0000256" key="6">
    <source>
        <dbReference type="ARBA" id="ARBA00023136"/>
    </source>
</evidence>
<feature type="domain" description="VTT" evidence="8">
    <location>
        <begin position="34"/>
        <end position="160"/>
    </location>
</feature>
<feature type="transmembrane region" description="Helical" evidence="7">
    <location>
        <begin position="143"/>
        <end position="162"/>
    </location>
</feature>
<evidence type="ECO:0000256" key="2">
    <source>
        <dbReference type="ARBA" id="ARBA00010792"/>
    </source>
</evidence>
<keyword evidence="5 7" id="KW-1133">Transmembrane helix</keyword>
<evidence type="ECO:0000256" key="1">
    <source>
        <dbReference type="ARBA" id="ARBA00004651"/>
    </source>
</evidence>
<comment type="similarity">
    <text evidence="2">Belongs to the DedA family.</text>
</comment>
<keyword evidence="6 7" id="KW-0472">Membrane</keyword>
<evidence type="ECO:0000256" key="7">
    <source>
        <dbReference type="SAM" id="Phobius"/>
    </source>
</evidence>